<evidence type="ECO:0000256" key="4">
    <source>
        <dbReference type="ARBA" id="ARBA00022729"/>
    </source>
</evidence>
<dbReference type="Pfam" id="PF22572">
    <property type="entry name" value="GPR158_179_EC"/>
    <property type="match status" value="2"/>
</dbReference>
<dbReference type="EMBL" id="CAJNOQ010000313">
    <property type="protein sequence ID" value="CAF0786258.1"/>
    <property type="molecule type" value="Genomic_DNA"/>
</dbReference>
<evidence type="ECO:0000313" key="15">
    <source>
        <dbReference type="Proteomes" id="UP000663829"/>
    </source>
</evidence>
<dbReference type="InterPro" id="IPR054714">
    <property type="entry name" value="GPR158_179_extracellular"/>
</dbReference>
<accession>A0A813RUT0</accession>
<evidence type="ECO:0000259" key="10">
    <source>
        <dbReference type="Pfam" id="PF22572"/>
    </source>
</evidence>
<feature type="domain" description="GPR158/179 extracellular" evidence="10">
    <location>
        <begin position="771"/>
        <end position="874"/>
    </location>
</feature>
<comment type="caution">
    <text evidence="12">The sequence shown here is derived from an EMBL/GenBank/DDBJ whole genome shotgun (WGS) entry which is preliminary data.</text>
</comment>
<keyword evidence="7" id="KW-0325">Glycoprotein</keyword>
<keyword evidence="6" id="KW-0675">Receptor</keyword>
<reference evidence="12" key="1">
    <citation type="submission" date="2021-02" db="EMBL/GenBank/DDBJ databases">
        <authorList>
            <person name="Nowell W R."/>
        </authorList>
    </citation>
    <scope>NUCLEOTIDE SEQUENCE</scope>
</reference>
<evidence type="ECO:0000256" key="1">
    <source>
        <dbReference type="ARBA" id="ARBA00004651"/>
    </source>
</evidence>
<evidence type="ECO:0000256" key="9">
    <source>
        <dbReference type="SAM" id="SignalP"/>
    </source>
</evidence>
<comment type="subcellular location">
    <subcellularLocation>
        <location evidence="1">Cell membrane</location>
        <topology evidence="1">Multi-pass membrane protein</topology>
    </subcellularLocation>
</comment>
<evidence type="ECO:0000313" key="13">
    <source>
        <dbReference type="EMBL" id="CAF3511844.1"/>
    </source>
</evidence>
<dbReference type="Proteomes" id="UP000682733">
    <property type="component" value="Unassembled WGS sequence"/>
</dbReference>
<feature type="chain" id="PRO_5044131811" description="GPR158/179 extracellular domain-containing protein" evidence="9">
    <location>
        <begin position="18"/>
        <end position="952"/>
    </location>
</feature>
<evidence type="ECO:0000256" key="3">
    <source>
        <dbReference type="ARBA" id="ARBA00022475"/>
    </source>
</evidence>
<dbReference type="EMBL" id="CAJOBC010000313">
    <property type="protein sequence ID" value="CAF3570033.1"/>
    <property type="molecule type" value="Genomic_DNA"/>
</dbReference>
<dbReference type="Proteomes" id="UP000681722">
    <property type="component" value="Unassembled WGS sequence"/>
</dbReference>
<dbReference type="AlphaFoldDB" id="A0A813RUT0"/>
<dbReference type="EMBL" id="CAJNOK010000184">
    <property type="protein sequence ID" value="CAF0735236.1"/>
    <property type="molecule type" value="Genomic_DNA"/>
</dbReference>
<dbReference type="PANTHER" id="PTHR32546">
    <property type="entry name" value="G-PROTEIN COUPLED RECEPTOR 158-RELATED"/>
    <property type="match status" value="1"/>
</dbReference>
<comment type="similarity">
    <text evidence="2">Belongs to the G-protein coupled receptor 3 family.</text>
</comment>
<keyword evidence="3" id="KW-1003">Cell membrane</keyword>
<keyword evidence="4 9" id="KW-0732">Signal</keyword>
<gene>
    <name evidence="12" type="ORF">GPM918_LOCUS2749</name>
    <name evidence="11" type="ORF">OVA965_LOCUS1094</name>
    <name evidence="14" type="ORF">SRO942_LOCUS2749</name>
    <name evidence="13" type="ORF">TMI583_LOCUS1095</name>
</gene>
<name>A0A813RUT0_9BILA</name>
<dbReference type="OrthoDB" id="10002508at2759"/>
<evidence type="ECO:0000313" key="14">
    <source>
        <dbReference type="EMBL" id="CAF3570033.1"/>
    </source>
</evidence>
<keyword evidence="3" id="KW-0472">Membrane</keyword>
<dbReference type="PANTHER" id="PTHR32546:SF26">
    <property type="entry name" value="SMOG, ISOFORM D"/>
    <property type="match status" value="1"/>
</dbReference>
<dbReference type="GO" id="GO:0005886">
    <property type="term" value="C:plasma membrane"/>
    <property type="evidence" value="ECO:0007669"/>
    <property type="project" value="UniProtKB-SubCell"/>
</dbReference>
<protein>
    <recommendedName>
        <fullName evidence="10">GPR158/179 extracellular domain-containing protein</fullName>
    </recommendedName>
</protein>
<keyword evidence="15" id="KW-1185">Reference proteome</keyword>
<keyword evidence="5" id="KW-0297">G-protein coupled receptor</keyword>
<feature type="signal peptide" evidence="9">
    <location>
        <begin position="1"/>
        <end position="17"/>
    </location>
</feature>
<evidence type="ECO:0000313" key="12">
    <source>
        <dbReference type="EMBL" id="CAF0786258.1"/>
    </source>
</evidence>
<evidence type="ECO:0000256" key="6">
    <source>
        <dbReference type="ARBA" id="ARBA00023170"/>
    </source>
</evidence>
<dbReference type="Proteomes" id="UP000677228">
    <property type="component" value="Unassembled WGS sequence"/>
</dbReference>
<evidence type="ECO:0000256" key="5">
    <source>
        <dbReference type="ARBA" id="ARBA00023040"/>
    </source>
</evidence>
<dbReference type="Proteomes" id="UP000663829">
    <property type="component" value="Unassembled WGS sequence"/>
</dbReference>
<evidence type="ECO:0000313" key="11">
    <source>
        <dbReference type="EMBL" id="CAF0735236.1"/>
    </source>
</evidence>
<organism evidence="12 15">
    <name type="scientific">Didymodactylos carnosus</name>
    <dbReference type="NCBI Taxonomy" id="1234261"/>
    <lineage>
        <taxon>Eukaryota</taxon>
        <taxon>Metazoa</taxon>
        <taxon>Spiralia</taxon>
        <taxon>Gnathifera</taxon>
        <taxon>Rotifera</taxon>
        <taxon>Eurotatoria</taxon>
        <taxon>Bdelloidea</taxon>
        <taxon>Philodinida</taxon>
        <taxon>Philodinidae</taxon>
        <taxon>Didymodactylos</taxon>
    </lineage>
</organism>
<dbReference type="InterPro" id="IPR043458">
    <property type="entry name" value="GPR158/179"/>
</dbReference>
<evidence type="ECO:0000256" key="2">
    <source>
        <dbReference type="ARBA" id="ARBA00007242"/>
    </source>
</evidence>
<evidence type="ECO:0000256" key="8">
    <source>
        <dbReference type="ARBA" id="ARBA00023224"/>
    </source>
</evidence>
<evidence type="ECO:0000256" key="7">
    <source>
        <dbReference type="ARBA" id="ARBA00023180"/>
    </source>
</evidence>
<feature type="domain" description="GPR158/179 extracellular" evidence="10">
    <location>
        <begin position="350"/>
        <end position="452"/>
    </location>
</feature>
<keyword evidence="8" id="KW-0807">Transducer</keyword>
<sequence>MLRRVLFFCVIFGYSHSQIKVADQYFLNRNSDFNLNVDPFEYFKQLVRDTQTPYRQCETIPPYKVQLDKTFFNVDFRYWKIKYPPPPFRTLEAFVQFDTYRQSTFFSHSLQGFSQEKVPGLLYFYLSSASQLHSLRQLGLLTGIDAVQSVRYAFESNEVVRVPWYRSGPFINLERPFSIYTNFSSYDPQTITITDLGVGPPVFNDYTTRFFQHFNREFNVPPRLFKTYDEYFQALLQTWQTRLRPDQDEMREWGMKQFDNLLQYGEGYFPLPYLSVPIPPRTTFNPFNLVFPYANLIYEYHKDPNYYRFTKVWWLNETEAEHNQNSLLYVVLPDHITREVVLPNIDQTQWTGPYRFCPNPNNWLVASIEPIWAVNHFQYKNDWFKSNKRYRYAGVTNVELAYAQLNVDQCPGERSRNLFAGTAACDQNANCNPVGGIQFKSGGYECTCRNNFRYPSNIRSPFRPAFDRYPVSPVCQPISLLTPYPSWQTNGEQIRLTPLHNIVRRSVRPNLFEKLRAIVFNRTSVTCPPWSHIGLFYNIDTDYDDRFISDLSRHLDIVYKPFTLQAVRIAHLLSSYLQLYRPNWDPVNDGFEDRRPDPPLFEHVLESEISSTGLAYSQLLEVGIYFNGSEYERQNPYQQFGYPSTGGGGGGYNPRYGFNINDNSGTDERENERHHENFHFQRTNFGYNTKPFQEMSYAITFLRLSNGKYIINRTLDGSHLALGTWYDKAMLNGRVDTSLYSVSMAMRRDSLGTQLLRLPQVQYISPTAGIWFGPYHDCSLKSTEASMLRMRYSVPIVKEVNRLPIGFVSVVIGSDLRWYKINPCDESIGLNAYNPFQSIHKCNRETTRCIYQDIPEQESGYDLASYKCVCKQGYEYPFLSYENNYFEGAMIEREFEKMMKGEINSYENMKCRQINDRWDTKYGFVMNNAIENRQQLIHTTLIIMLIIQYCIL</sequence>
<dbReference type="EMBL" id="CAJOBA010000184">
    <property type="protein sequence ID" value="CAF3511844.1"/>
    <property type="molecule type" value="Genomic_DNA"/>
</dbReference>
<proteinExistence type="inferred from homology"/>
<dbReference type="GO" id="GO:0004930">
    <property type="term" value="F:G protein-coupled receptor activity"/>
    <property type="evidence" value="ECO:0007669"/>
    <property type="project" value="UniProtKB-KW"/>
</dbReference>